<feature type="compositionally biased region" description="Low complexity" evidence="7">
    <location>
        <begin position="9"/>
        <end position="36"/>
    </location>
</feature>
<feature type="compositionally biased region" description="Polar residues" evidence="7">
    <location>
        <begin position="612"/>
        <end position="627"/>
    </location>
</feature>
<keyword evidence="6" id="KW-0648">Protein biosynthesis</keyword>
<dbReference type="Gene3D" id="1.10.246.60">
    <property type="entry name" value="Eukaryotic translation initiation factor 3 like domains"/>
    <property type="match status" value="1"/>
</dbReference>
<feature type="region of interest" description="Disordered" evidence="7">
    <location>
        <begin position="1"/>
        <end position="128"/>
    </location>
</feature>
<evidence type="ECO:0000256" key="5">
    <source>
        <dbReference type="ARBA" id="ARBA00023242"/>
    </source>
</evidence>
<name>A0ABP0V1M2_9BRYO</name>
<dbReference type="CDD" id="cd12203">
    <property type="entry name" value="GT1"/>
    <property type="match status" value="2"/>
</dbReference>
<evidence type="ECO:0000313" key="10">
    <source>
        <dbReference type="Proteomes" id="UP001497512"/>
    </source>
</evidence>
<dbReference type="Pfam" id="PF13837">
    <property type="entry name" value="Myb_DNA-bind_4"/>
    <property type="match status" value="2"/>
</dbReference>
<dbReference type="PANTHER" id="PTHR21654:SF84">
    <property type="entry name" value="SI:DKEY-66I24.7"/>
    <property type="match status" value="1"/>
</dbReference>
<feature type="compositionally biased region" description="Polar residues" evidence="7">
    <location>
        <begin position="474"/>
        <end position="483"/>
    </location>
</feature>
<feature type="region of interest" description="Disordered" evidence="7">
    <location>
        <begin position="281"/>
        <end position="359"/>
    </location>
</feature>
<evidence type="ECO:0000313" key="9">
    <source>
        <dbReference type="EMBL" id="CAK9234800.1"/>
    </source>
</evidence>
<feature type="region of interest" description="Disordered" evidence="7">
    <location>
        <begin position="697"/>
        <end position="777"/>
    </location>
</feature>
<dbReference type="EMBL" id="OZ019900">
    <property type="protein sequence ID" value="CAK9234800.1"/>
    <property type="molecule type" value="Genomic_DNA"/>
</dbReference>
<feature type="compositionally biased region" description="Acidic residues" evidence="7">
    <location>
        <begin position="665"/>
        <end position="676"/>
    </location>
</feature>
<feature type="domain" description="Myb-like" evidence="8">
    <location>
        <begin position="521"/>
        <end position="578"/>
    </location>
</feature>
<organism evidence="9 10">
    <name type="scientific">Sphagnum troendelagicum</name>
    <dbReference type="NCBI Taxonomy" id="128251"/>
    <lineage>
        <taxon>Eukaryota</taxon>
        <taxon>Viridiplantae</taxon>
        <taxon>Streptophyta</taxon>
        <taxon>Embryophyta</taxon>
        <taxon>Bryophyta</taxon>
        <taxon>Sphagnophytina</taxon>
        <taxon>Sphagnopsida</taxon>
        <taxon>Sphagnales</taxon>
        <taxon>Sphagnaceae</taxon>
        <taxon>Sphagnum</taxon>
    </lineage>
</organism>
<reference evidence="9" key="1">
    <citation type="submission" date="2024-02" db="EMBL/GenBank/DDBJ databases">
        <authorList>
            <consortium name="ELIXIR-Norway"/>
            <consortium name="Elixir Norway"/>
        </authorList>
    </citation>
    <scope>NUCLEOTIDE SEQUENCE</scope>
</reference>
<comment type="similarity">
    <text evidence="6">Belongs to the eIF-3 subunit J family.</text>
</comment>
<evidence type="ECO:0000259" key="8">
    <source>
        <dbReference type="PROSITE" id="PS50090"/>
    </source>
</evidence>
<feature type="compositionally biased region" description="Acidic residues" evidence="7">
    <location>
        <begin position="307"/>
        <end position="317"/>
    </location>
</feature>
<gene>
    <name evidence="9" type="ORF">CSSPTR1EN2_LOCUS22398</name>
</gene>
<evidence type="ECO:0000256" key="4">
    <source>
        <dbReference type="ARBA" id="ARBA00023163"/>
    </source>
</evidence>
<feature type="compositionally biased region" description="Low complexity" evidence="7">
    <location>
        <begin position="43"/>
        <end position="97"/>
    </location>
</feature>
<feature type="compositionally biased region" description="Basic and acidic residues" evidence="7">
    <location>
        <begin position="639"/>
        <end position="651"/>
    </location>
</feature>
<evidence type="ECO:0000256" key="3">
    <source>
        <dbReference type="ARBA" id="ARBA00023125"/>
    </source>
</evidence>
<evidence type="ECO:0000256" key="6">
    <source>
        <dbReference type="HAMAP-Rule" id="MF_03009"/>
    </source>
</evidence>
<keyword evidence="10" id="KW-1185">Reference proteome</keyword>
<feature type="compositionally biased region" description="Basic and acidic residues" evidence="7">
    <location>
        <begin position="762"/>
        <end position="777"/>
    </location>
</feature>
<dbReference type="InterPro" id="IPR023194">
    <property type="entry name" value="eIF3-like_dom_sf"/>
</dbReference>
<keyword evidence="4" id="KW-0804">Transcription</keyword>
<feature type="region of interest" description="Disordered" evidence="7">
    <location>
        <begin position="609"/>
        <end position="679"/>
    </location>
</feature>
<dbReference type="PROSITE" id="PS50090">
    <property type="entry name" value="MYB_LIKE"/>
    <property type="match status" value="2"/>
</dbReference>
<dbReference type="Gene3D" id="1.10.10.60">
    <property type="entry name" value="Homeodomain-like"/>
    <property type="match status" value="2"/>
</dbReference>
<dbReference type="InterPro" id="IPR013906">
    <property type="entry name" value="eIF3j"/>
</dbReference>
<proteinExistence type="inferred from homology"/>
<comment type="subunit">
    <text evidence="6">Component of the eukaryotic translation initiation factor 3 (eIF-3) complex.</text>
</comment>
<evidence type="ECO:0000256" key="1">
    <source>
        <dbReference type="ARBA" id="ARBA00004123"/>
    </source>
</evidence>
<protein>
    <recommendedName>
        <fullName evidence="6">Eukaryotic translation initiation factor 3 subunit J</fullName>
        <shortName evidence="6">eIF3j</shortName>
    </recommendedName>
</protein>
<dbReference type="Pfam" id="PF08597">
    <property type="entry name" value="eIF3_subunit"/>
    <property type="match status" value="1"/>
</dbReference>
<evidence type="ECO:0000256" key="2">
    <source>
        <dbReference type="ARBA" id="ARBA00023015"/>
    </source>
</evidence>
<dbReference type="HAMAP" id="MF_03009">
    <property type="entry name" value="eIF3j"/>
    <property type="match status" value="1"/>
</dbReference>
<dbReference type="InterPro" id="IPR001005">
    <property type="entry name" value="SANT/Myb"/>
</dbReference>
<dbReference type="InterPro" id="IPR044822">
    <property type="entry name" value="Myb_DNA-bind_4"/>
</dbReference>
<accession>A0ABP0V1M2</accession>
<feature type="region of interest" description="Disordered" evidence="7">
    <location>
        <begin position="440"/>
        <end position="521"/>
    </location>
</feature>
<keyword evidence="2" id="KW-0805">Transcription regulation</keyword>
<evidence type="ECO:0000256" key="7">
    <source>
        <dbReference type="SAM" id="MobiDB-lite"/>
    </source>
</evidence>
<comment type="subcellular location">
    <subcellularLocation>
        <location evidence="6">Cytoplasm</location>
    </subcellularLocation>
    <subcellularLocation>
        <location evidence="1">Nucleus</location>
    </subcellularLocation>
</comment>
<feature type="compositionally biased region" description="Basic and acidic residues" evidence="7">
    <location>
        <begin position="739"/>
        <end position="750"/>
    </location>
</feature>
<feature type="compositionally biased region" description="Pro residues" evidence="7">
    <location>
        <begin position="444"/>
        <end position="470"/>
    </location>
</feature>
<feature type="compositionally biased region" description="Gly residues" evidence="7">
    <location>
        <begin position="105"/>
        <end position="114"/>
    </location>
</feature>
<dbReference type="Proteomes" id="UP001497512">
    <property type="component" value="Chromosome 8"/>
</dbReference>
<keyword evidence="6" id="KW-0963">Cytoplasm</keyword>
<sequence>MRQHPPGPHQLFSLSHDSSLSPSSAHSHPSHQQQHIYYHHHQQQLQLQQQKEQQQQQHQHQHQLQASHSPHQQQHQHAQHQQHQQQLQQQQQMVQQLGTELVAAAGGGDDGGGRSTPPLGDGSSAAAGNRWPRQETLVLIKIRSKMDASFRDSGLKGPLWEEVARRLAEFGYNRSAKKCKEKFENIHKYYKKTKSGQAGRRQDGKNYRFFSELDALYGGDHHQHRNKAVDHHHHHAAGAAAAILQSTQSAGGGSGLHQAAGIADHAVGLFRAAVENHATSTAAAAADSDSSEDNYDHGPQLGRESDLLDDDDDDDGGGADAERSKKRKLMMRQQQQQQQQQSAGGVGRPHRSNNSTSRKVLFFESLMKKLMDKQDAMQRKFLESIERREQERLVREEAWKRQEMAHLARDHELRIQQHNLAVSRDAALVAALQKVTGHTLQLPQLPPPPPPPPALPLSPLAPPPPLPPSPFQAIPNTHVSQPSRAHHTQHQKQQQQQLHQEDEPENLDHHGSSFDLHSSKRWPTPEVHALIRLRSSMEPRFQETGPKGPLWEEISTGMSCLGYVRNAKRCKEKWENVNKYFRKIKESSKKRPENSKTCPYFHQLDTLYHNGTLGTSSPSTSKQQPGSKQVDDEQQQSQGDHHLLQQLPDHHHQQHGNGDNCRKDDDDDDDDDEDDPTGGLVVHREAGIIVGMQLQQQQQQLPAAGDGVAIAGGPPGSTMLAKEAPKNQWDDEDVEEEEVKQSWEEEDKPKPVTVVKPKTEKKKAVDTKAAKSSIQDDRLTDPLAEKLRQQRLVEEADYQHTTELFGEKKSGGGPSLDGFIPKSEADFLEYAELLAQKLRPFEKSFHYMTLLRALMRHAVSSLKASDAKEVASSMTVIANEKLKAEKDATAGKKKTSAKKKQLIVDKPDEDSFGAATYDADNDFDFM</sequence>
<keyword evidence="6" id="KW-0396">Initiation factor</keyword>
<dbReference type="SMART" id="SM00717">
    <property type="entry name" value="SANT"/>
    <property type="match status" value="2"/>
</dbReference>
<keyword evidence="5" id="KW-0539">Nucleus</keyword>
<keyword evidence="3" id="KW-0238">DNA-binding</keyword>
<dbReference type="PANTHER" id="PTHR21654">
    <property type="entry name" value="FI21293P1"/>
    <property type="match status" value="1"/>
</dbReference>
<comment type="function">
    <text evidence="6">Component of the eukaryotic translation initiation factor 3 (eIF-3) complex, which is involved in protein synthesis of a specialized repertoire of mRNAs and, together with other initiation factors, stimulates binding of mRNA and methionyl-tRNAi to the 40S ribosome. The eIF-3 complex specifically targets and initiates translation of a subset of mRNAs involved in cell proliferation.</text>
</comment>
<feature type="domain" description="Myb-like" evidence="8">
    <location>
        <begin position="123"/>
        <end position="187"/>
    </location>
</feature>